<dbReference type="InterPro" id="IPR051466">
    <property type="entry name" value="D-amino_acid_metab_enzyme"/>
</dbReference>
<comment type="similarity">
    <text evidence="1">Belongs to the DSD1 family.</text>
</comment>
<dbReference type="PANTHER" id="PTHR28004:SF2">
    <property type="entry name" value="D-SERINE DEHYDRATASE"/>
    <property type="match status" value="1"/>
</dbReference>
<evidence type="ECO:0000259" key="3">
    <source>
        <dbReference type="SMART" id="SM01119"/>
    </source>
</evidence>
<dbReference type="Gene3D" id="2.40.37.20">
    <property type="entry name" value="D-serine dehydratase-like domain"/>
    <property type="match status" value="1"/>
</dbReference>
<dbReference type="SMART" id="SM01119">
    <property type="entry name" value="D-ser_dehydrat"/>
    <property type="match status" value="1"/>
</dbReference>
<organism evidence="4 5">
    <name type="scientific">Arthrobacter gengyunqii</name>
    <dbReference type="NCBI Taxonomy" id="2886940"/>
    <lineage>
        <taxon>Bacteria</taxon>
        <taxon>Bacillati</taxon>
        <taxon>Actinomycetota</taxon>
        <taxon>Actinomycetes</taxon>
        <taxon>Micrococcales</taxon>
        <taxon>Micrococcaceae</taxon>
        <taxon>Arthrobacter</taxon>
    </lineage>
</organism>
<accession>A0A9X1M1H6</accession>
<dbReference type="RefSeq" id="WP_227907884.1">
    <property type="nucleotide sequence ID" value="NZ_CP095461.1"/>
</dbReference>
<feature type="domain" description="D-serine dehydratase-like" evidence="3">
    <location>
        <begin position="244"/>
        <end position="334"/>
    </location>
</feature>
<dbReference type="GO" id="GO:0036088">
    <property type="term" value="P:D-serine catabolic process"/>
    <property type="evidence" value="ECO:0007669"/>
    <property type="project" value="TreeGrafter"/>
</dbReference>
<dbReference type="EMBL" id="JAJFZP010000006">
    <property type="protein sequence ID" value="MCC3269466.1"/>
    <property type="molecule type" value="Genomic_DNA"/>
</dbReference>
<dbReference type="SUPFAM" id="SSF51419">
    <property type="entry name" value="PLP-binding barrel"/>
    <property type="match status" value="1"/>
</dbReference>
<dbReference type="InterPro" id="IPR026956">
    <property type="entry name" value="D-ser_dehydrat-like_dom"/>
</dbReference>
<dbReference type="GO" id="GO:0008784">
    <property type="term" value="F:alanine racemase activity"/>
    <property type="evidence" value="ECO:0007669"/>
    <property type="project" value="UniProtKB-EC"/>
</dbReference>
<dbReference type="InterPro" id="IPR042208">
    <property type="entry name" value="D-ser_dehydrat-like_sf"/>
</dbReference>
<gene>
    <name evidence="4" type="ORF">LJ751_08815</name>
</gene>
<evidence type="ECO:0000256" key="2">
    <source>
        <dbReference type="ARBA" id="ARBA00023239"/>
    </source>
</evidence>
<dbReference type="EC" id="5.1.1.1" evidence="4"/>
<evidence type="ECO:0000313" key="5">
    <source>
        <dbReference type="Proteomes" id="UP001139264"/>
    </source>
</evidence>
<keyword evidence="4" id="KW-0413">Isomerase</keyword>
<dbReference type="PANTHER" id="PTHR28004">
    <property type="entry name" value="ZGC:162816-RELATED"/>
    <property type="match status" value="1"/>
</dbReference>
<proteinExistence type="inferred from homology"/>
<name>A0A9X1M1H6_9MICC</name>
<dbReference type="Pfam" id="PF14031">
    <property type="entry name" value="D-ser_dehydrat"/>
    <property type="match status" value="1"/>
</dbReference>
<reference evidence="4" key="1">
    <citation type="submission" date="2021-10" db="EMBL/GenBank/DDBJ databases">
        <title>Novel species in genus Arthrobacter.</title>
        <authorList>
            <person name="Liu Y."/>
        </authorList>
    </citation>
    <scope>NUCLEOTIDE SEQUENCE</scope>
    <source>
        <strain evidence="4">Zg-Y809</strain>
    </source>
</reference>
<dbReference type="Proteomes" id="UP001139264">
    <property type="component" value="Unassembled WGS sequence"/>
</dbReference>
<keyword evidence="2" id="KW-0456">Lyase</keyword>
<evidence type="ECO:0000256" key="1">
    <source>
        <dbReference type="ARBA" id="ARBA00005323"/>
    </source>
</evidence>
<evidence type="ECO:0000313" key="4">
    <source>
        <dbReference type="EMBL" id="MCC3269466.1"/>
    </source>
</evidence>
<dbReference type="Pfam" id="PF01168">
    <property type="entry name" value="Ala_racemase_N"/>
    <property type="match status" value="1"/>
</dbReference>
<sequence>MNMLDLDAPYLRLDTAILESNIRAMSASAQARGLGLWPHAKTHKSVEIARRQLDAGAAGLTVATVGEAEVFARAGAPGIFIAYPLWVTPARAERLLKVASQTQLRIGVDSPSAADQLARFGIPAEVMIEVDSGHHRSGCPPEAAGALAAHARRLGLTVAGVFTFPGHSYAPGRGDAAADDEGRAVSEAVAGLKNAGVPAPVVSGGSSPSAAYSRSVLTDIRPGVYVFNDAQQLELGACTPEEIALTVVATVVSKPAGRMVLDAGTKTLGADRAVWASGHGRLLEHPDARITAASEHHATVEISGPLPALGSRILVVPNHACNAVNLHDQYVLTGGSAALGADGGSAGPVTWAVDARGMN</sequence>
<protein>
    <submittedName>
        <fullName evidence="4">Alanine racemase</fullName>
        <ecNumber evidence="4">5.1.1.1</ecNumber>
    </submittedName>
</protein>
<dbReference type="GO" id="GO:0008721">
    <property type="term" value="F:D-serine ammonia-lyase activity"/>
    <property type="evidence" value="ECO:0007669"/>
    <property type="project" value="TreeGrafter"/>
</dbReference>
<dbReference type="Gene3D" id="3.20.20.10">
    <property type="entry name" value="Alanine racemase"/>
    <property type="match status" value="1"/>
</dbReference>
<dbReference type="InterPro" id="IPR001608">
    <property type="entry name" value="Ala_racemase_N"/>
</dbReference>
<dbReference type="AlphaFoldDB" id="A0A9X1M1H6"/>
<dbReference type="InterPro" id="IPR029066">
    <property type="entry name" value="PLP-binding_barrel"/>
</dbReference>
<comment type="caution">
    <text evidence="4">The sequence shown here is derived from an EMBL/GenBank/DDBJ whole genome shotgun (WGS) entry which is preliminary data.</text>
</comment>